<dbReference type="SUPFAM" id="SSF46767">
    <property type="entry name" value="Methylated DNA-protein cysteine methyltransferase, C-terminal domain"/>
    <property type="match status" value="1"/>
</dbReference>
<comment type="miscellaneous">
    <text evidence="8">This enzyme catalyzes only one turnover and therefore is not strictly catalytic. According to one definition, an enzyme is a biocatalyst that acts repeatedly and over many reaction cycles.</text>
</comment>
<dbReference type="PANTHER" id="PTHR10815">
    <property type="entry name" value="METHYLATED-DNA--PROTEIN-CYSTEINE METHYLTRANSFERASE"/>
    <property type="match status" value="1"/>
</dbReference>
<dbReference type="Gene3D" id="1.10.10.10">
    <property type="entry name" value="Winged helix-like DNA-binding domain superfamily/Winged helix DNA-binding domain"/>
    <property type="match status" value="1"/>
</dbReference>
<dbReference type="RefSeq" id="WP_224416674.1">
    <property type="nucleotide sequence ID" value="NZ_JAGXFC010000001.1"/>
</dbReference>
<gene>
    <name evidence="11" type="ORF">KGQ91_00505</name>
</gene>
<evidence type="ECO:0000256" key="2">
    <source>
        <dbReference type="ARBA" id="ARBA00022490"/>
    </source>
</evidence>
<dbReference type="InterPro" id="IPR036631">
    <property type="entry name" value="MGMT_N_sf"/>
</dbReference>
<keyword evidence="12" id="KW-1185">Reference proteome</keyword>
<dbReference type="Pfam" id="PF01035">
    <property type="entry name" value="DNA_binding_1"/>
    <property type="match status" value="1"/>
</dbReference>
<accession>A0ABS7WU93</accession>
<dbReference type="CDD" id="cd06445">
    <property type="entry name" value="ATase"/>
    <property type="match status" value="1"/>
</dbReference>
<dbReference type="EC" id="2.1.1.63" evidence="8"/>
<evidence type="ECO:0000256" key="7">
    <source>
        <dbReference type="ARBA" id="ARBA00049348"/>
    </source>
</evidence>
<feature type="domain" description="Methylated-DNA-[protein]-cysteine S-methyltransferase DNA binding" evidence="9">
    <location>
        <begin position="81"/>
        <end position="161"/>
    </location>
</feature>
<comment type="caution">
    <text evidence="11">The sequence shown here is derived from an EMBL/GenBank/DDBJ whole genome shotgun (WGS) entry which is preliminary data.</text>
</comment>
<comment type="catalytic activity">
    <reaction evidence="7 8">
        <text>a 6-O-methyl-2'-deoxyguanosine in DNA + L-cysteinyl-[protein] = S-methyl-L-cysteinyl-[protein] + a 2'-deoxyguanosine in DNA</text>
        <dbReference type="Rhea" id="RHEA:24000"/>
        <dbReference type="Rhea" id="RHEA-COMP:10131"/>
        <dbReference type="Rhea" id="RHEA-COMP:10132"/>
        <dbReference type="Rhea" id="RHEA-COMP:11367"/>
        <dbReference type="Rhea" id="RHEA-COMP:11368"/>
        <dbReference type="ChEBI" id="CHEBI:29950"/>
        <dbReference type="ChEBI" id="CHEBI:82612"/>
        <dbReference type="ChEBI" id="CHEBI:85445"/>
        <dbReference type="ChEBI" id="CHEBI:85448"/>
        <dbReference type="EC" id="2.1.1.63"/>
    </reaction>
</comment>
<feature type="domain" description="Methylguanine DNA methyltransferase ribonuclease-like" evidence="10">
    <location>
        <begin position="5"/>
        <end position="77"/>
    </location>
</feature>
<name>A0ABS7WU93_9GAMM</name>
<feature type="active site" description="Nucleophile; methyl group acceptor" evidence="8">
    <location>
        <position position="133"/>
    </location>
</feature>
<dbReference type="Gene3D" id="3.30.160.70">
    <property type="entry name" value="Methylated DNA-protein cysteine methyltransferase domain"/>
    <property type="match status" value="1"/>
</dbReference>
<keyword evidence="4 8" id="KW-0808">Transferase</keyword>
<comment type="subcellular location">
    <subcellularLocation>
        <location evidence="8">Cytoplasm</location>
    </subcellularLocation>
</comment>
<evidence type="ECO:0000256" key="4">
    <source>
        <dbReference type="ARBA" id="ARBA00022679"/>
    </source>
</evidence>
<comment type="similarity">
    <text evidence="8">Belongs to the MGMT family.</text>
</comment>
<evidence type="ECO:0000313" key="12">
    <source>
        <dbReference type="Proteomes" id="UP001319883"/>
    </source>
</evidence>
<evidence type="ECO:0000259" key="9">
    <source>
        <dbReference type="Pfam" id="PF01035"/>
    </source>
</evidence>
<dbReference type="Proteomes" id="UP001319883">
    <property type="component" value="Unassembled WGS sequence"/>
</dbReference>
<evidence type="ECO:0000256" key="5">
    <source>
        <dbReference type="ARBA" id="ARBA00022763"/>
    </source>
</evidence>
<evidence type="ECO:0000313" key="11">
    <source>
        <dbReference type="EMBL" id="MBZ9566179.1"/>
    </source>
</evidence>
<dbReference type="InterPro" id="IPR036388">
    <property type="entry name" value="WH-like_DNA-bd_sf"/>
</dbReference>
<dbReference type="EMBL" id="JAGXFD010000001">
    <property type="protein sequence ID" value="MBZ9566179.1"/>
    <property type="molecule type" value="Genomic_DNA"/>
</dbReference>
<dbReference type="InterPro" id="IPR023546">
    <property type="entry name" value="MGMT"/>
</dbReference>
<dbReference type="PANTHER" id="PTHR10815:SF5">
    <property type="entry name" value="METHYLATED-DNA--PROTEIN-CYSTEINE METHYLTRANSFERASE"/>
    <property type="match status" value="1"/>
</dbReference>
<keyword evidence="3 8" id="KW-0489">Methyltransferase</keyword>
<evidence type="ECO:0000256" key="8">
    <source>
        <dbReference type="HAMAP-Rule" id="MF_00772"/>
    </source>
</evidence>
<dbReference type="InterPro" id="IPR014048">
    <property type="entry name" value="MethylDNA_cys_MeTrfase_DNA-bd"/>
</dbReference>
<dbReference type="Pfam" id="PF02870">
    <property type="entry name" value="Methyltransf_1N"/>
    <property type="match status" value="1"/>
</dbReference>
<proteinExistence type="inferred from homology"/>
<organism evidence="11 12">
    <name type="scientific">Modicisalibacter tunisiensis</name>
    <dbReference type="NCBI Taxonomy" id="390637"/>
    <lineage>
        <taxon>Bacteria</taxon>
        <taxon>Pseudomonadati</taxon>
        <taxon>Pseudomonadota</taxon>
        <taxon>Gammaproteobacteria</taxon>
        <taxon>Oceanospirillales</taxon>
        <taxon>Halomonadaceae</taxon>
        <taxon>Modicisalibacter</taxon>
    </lineage>
</organism>
<keyword evidence="5 8" id="KW-0227">DNA damage</keyword>
<dbReference type="HAMAP" id="MF_00772">
    <property type="entry name" value="OGT"/>
    <property type="match status" value="1"/>
</dbReference>
<evidence type="ECO:0000256" key="3">
    <source>
        <dbReference type="ARBA" id="ARBA00022603"/>
    </source>
</evidence>
<protein>
    <recommendedName>
        <fullName evidence="8">Methylated-DNA--protein-cysteine methyltransferase</fullName>
        <ecNumber evidence="8">2.1.1.63</ecNumber>
    </recommendedName>
    <alternativeName>
        <fullName evidence="8">6-O-methylguanine-DNA methyltransferase</fullName>
        <shortName evidence="8">MGMT</shortName>
    </alternativeName>
    <alternativeName>
        <fullName evidence="8">O-6-methylguanine-DNA-alkyltransferase</fullName>
    </alternativeName>
</protein>
<sequence length="172" mass="18205">MLRQSRMHSPLGEMLLRAEGDALTGVYFVGQRHYPNDILGDIDDAATGDAPLLAEAGAQLDAYFAGRLERFSLPLAPSGSDFQQRVWQALATIPYGERATYGELAHRLGLAPGAARAVGTAVGRNPLTIVVPCHRVVGSKGALTGYAGGLERKRALLDLEAGQRVEPGVAQA</sequence>
<evidence type="ECO:0000256" key="1">
    <source>
        <dbReference type="ARBA" id="ARBA00001286"/>
    </source>
</evidence>
<evidence type="ECO:0000259" key="10">
    <source>
        <dbReference type="Pfam" id="PF02870"/>
    </source>
</evidence>
<dbReference type="InterPro" id="IPR001497">
    <property type="entry name" value="MethylDNA_cys_MeTrfase_AS"/>
</dbReference>
<comment type="catalytic activity">
    <reaction evidence="1 8">
        <text>a 4-O-methyl-thymidine in DNA + L-cysteinyl-[protein] = a thymidine in DNA + S-methyl-L-cysteinyl-[protein]</text>
        <dbReference type="Rhea" id="RHEA:53428"/>
        <dbReference type="Rhea" id="RHEA-COMP:10131"/>
        <dbReference type="Rhea" id="RHEA-COMP:10132"/>
        <dbReference type="Rhea" id="RHEA-COMP:13555"/>
        <dbReference type="Rhea" id="RHEA-COMP:13556"/>
        <dbReference type="ChEBI" id="CHEBI:29950"/>
        <dbReference type="ChEBI" id="CHEBI:82612"/>
        <dbReference type="ChEBI" id="CHEBI:137386"/>
        <dbReference type="ChEBI" id="CHEBI:137387"/>
        <dbReference type="EC" id="2.1.1.63"/>
    </reaction>
</comment>
<comment type="function">
    <text evidence="8">Involved in the cellular defense against the biological effects of O6-methylguanine (O6-MeG) and O4-methylthymine (O4-MeT) in DNA. Repairs the methylated nucleobase in DNA by stoichiometrically transferring the methyl group to a cysteine residue in the enzyme. This is a suicide reaction: the enzyme is irreversibly inactivated.</text>
</comment>
<dbReference type="SUPFAM" id="SSF53155">
    <property type="entry name" value="Methylated DNA-protein cysteine methyltransferase domain"/>
    <property type="match status" value="1"/>
</dbReference>
<evidence type="ECO:0000256" key="6">
    <source>
        <dbReference type="ARBA" id="ARBA00023204"/>
    </source>
</evidence>
<dbReference type="InterPro" id="IPR036217">
    <property type="entry name" value="MethylDNA_cys_MeTrfase_DNAb"/>
</dbReference>
<keyword evidence="2 8" id="KW-0963">Cytoplasm</keyword>
<dbReference type="NCBIfam" id="TIGR00589">
    <property type="entry name" value="ogt"/>
    <property type="match status" value="1"/>
</dbReference>
<reference evidence="11 12" key="1">
    <citation type="submission" date="2021-05" db="EMBL/GenBank/DDBJ databases">
        <title>Petroleum and Energy Research Collection (APPE): ex situ preservation of microbial diversity associated with the oil industry and exploitation of its biotechnological potential.</title>
        <authorList>
            <person name="Paixao C.T.M."/>
            <person name="Gomes M.B."/>
            <person name="Oliveira V.M."/>
        </authorList>
    </citation>
    <scope>NUCLEOTIDE SEQUENCE [LARGE SCALE GENOMIC DNA]</scope>
    <source>
        <strain evidence="11 12">LIT2</strain>
    </source>
</reference>
<dbReference type="InterPro" id="IPR008332">
    <property type="entry name" value="MethylG_MeTrfase_N"/>
</dbReference>
<keyword evidence="6 8" id="KW-0234">DNA repair</keyword>
<dbReference type="PROSITE" id="PS00374">
    <property type="entry name" value="MGMT"/>
    <property type="match status" value="1"/>
</dbReference>